<evidence type="ECO:0000313" key="4">
    <source>
        <dbReference type="EMBL" id="CAL5001060.1"/>
    </source>
</evidence>
<sequence>MLRPGSLHFTRGADMLRSGFLEFTLEHSPTKYLVVGDVVSSDEFSAGGYSWRIVCYPHGNERGNADYLSIFLKLVSESKDNIKAIFDVFLMGRDGKPSDSDACWCAPEDNPRWGFPQFVKRRDLAPIYAANGRVTMVCGVSSSCAVTPIPYRRRRRQILGSILADATMPVITVEEIDPAVFGVLLRFVYTDFFPEHEELGGSPTDMLQHLIAAADRYALDRLKIMCSQNLREKVSVDTVGSILACAEAYNCPELKQKCLDFIAVEKNLKEPVSRTWYRNSHHLLAAELRRRVVV</sequence>
<dbReference type="InterPro" id="IPR000210">
    <property type="entry name" value="BTB/POZ_dom"/>
</dbReference>
<evidence type="ECO:0000256" key="1">
    <source>
        <dbReference type="ARBA" id="ARBA00004906"/>
    </source>
</evidence>
<dbReference type="InterPro" id="IPR002083">
    <property type="entry name" value="MATH/TRAF_dom"/>
</dbReference>
<dbReference type="SUPFAM" id="SSF54695">
    <property type="entry name" value="POZ domain"/>
    <property type="match status" value="1"/>
</dbReference>
<dbReference type="Gene3D" id="3.30.710.10">
    <property type="entry name" value="Potassium Channel Kv1.1, Chain A"/>
    <property type="match status" value="1"/>
</dbReference>
<dbReference type="Pfam" id="PF00651">
    <property type="entry name" value="BTB"/>
    <property type="match status" value="1"/>
</dbReference>
<dbReference type="CDD" id="cd00121">
    <property type="entry name" value="MATH"/>
    <property type="match status" value="1"/>
</dbReference>
<dbReference type="Gene3D" id="2.60.210.10">
    <property type="entry name" value="Apoptosis, Tumor Necrosis Factor Receptor Associated Protein 2, Chain A"/>
    <property type="match status" value="1"/>
</dbReference>
<dbReference type="Pfam" id="PF24570">
    <property type="entry name" value="BACK_BPM_SPOP"/>
    <property type="match status" value="1"/>
</dbReference>
<gene>
    <name evidence="4" type="ORF">URODEC1_LOCUS65181</name>
</gene>
<name>A0ABC9BGD4_9POAL</name>
<dbReference type="PROSITE" id="PS50144">
    <property type="entry name" value="MATH"/>
    <property type="match status" value="1"/>
</dbReference>
<dbReference type="SMART" id="SM00225">
    <property type="entry name" value="BTB"/>
    <property type="match status" value="1"/>
</dbReference>
<reference evidence="5" key="1">
    <citation type="submission" date="2024-06" db="EMBL/GenBank/DDBJ databases">
        <authorList>
            <person name="Ryan C."/>
        </authorList>
    </citation>
    <scope>NUCLEOTIDE SEQUENCE [LARGE SCALE GENOMIC DNA]</scope>
</reference>
<dbReference type="PANTHER" id="PTHR26379">
    <property type="entry name" value="BTB/POZ AND MATH DOMAIN-CONTAINING PROTEIN 1"/>
    <property type="match status" value="1"/>
</dbReference>
<dbReference type="SUPFAM" id="SSF49599">
    <property type="entry name" value="TRAF domain-like"/>
    <property type="match status" value="1"/>
</dbReference>
<feature type="domain" description="MATH" evidence="3">
    <location>
        <begin position="18"/>
        <end position="140"/>
    </location>
</feature>
<dbReference type="Pfam" id="PF22486">
    <property type="entry name" value="MATH_2"/>
    <property type="match status" value="1"/>
</dbReference>
<dbReference type="InterPro" id="IPR045005">
    <property type="entry name" value="BPM1-6"/>
</dbReference>
<dbReference type="AlphaFoldDB" id="A0ABC9BGD4"/>
<dbReference type="InterPro" id="IPR056423">
    <property type="entry name" value="BACK_BPM_SPOP"/>
</dbReference>
<dbReference type="InterPro" id="IPR008974">
    <property type="entry name" value="TRAF-like"/>
</dbReference>
<reference evidence="4 5" key="2">
    <citation type="submission" date="2024-10" db="EMBL/GenBank/DDBJ databases">
        <authorList>
            <person name="Ryan C."/>
        </authorList>
    </citation>
    <scope>NUCLEOTIDE SEQUENCE [LARGE SCALE GENOMIC DNA]</scope>
</reference>
<dbReference type="InterPro" id="IPR011333">
    <property type="entry name" value="SKP1/BTB/POZ_sf"/>
</dbReference>
<accession>A0ABC9BGD4</accession>
<organism evidence="4 5">
    <name type="scientific">Urochloa decumbens</name>
    <dbReference type="NCBI Taxonomy" id="240449"/>
    <lineage>
        <taxon>Eukaryota</taxon>
        <taxon>Viridiplantae</taxon>
        <taxon>Streptophyta</taxon>
        <taxon>Embryophyta</taxon>
        <taxon>Tracheophyta</taxon>
        <taxon>Spermatophyta</taxon>
        <taxon>Magnoliopsida</taxon>
        <taxon>Liliopsida</taxon>
        <taxon>Poales</taxon>
        <taxon>Poaceae</taxon>
        <taxon>PACMAD clade</taxon>
        <taxon>Panicoideae</taxon>
        <taxon>Panicodae</taxon>
        <taxon>Paniceae</taxon>
        <taxon>Melinidinae</taxon>
        <taxon>Urochloa</taxon>
    </lineage>
</organism>
<evidence type="ECO:0000259" key="3">
    <source>
        <dbReference type="PROSITE" id="PS50144"/>
    </source>
</evidence>
<dbReference type="EMBL" id="OZ075136">
    <property type="protein sequence ID" value="CAL5001060.1"/>
    <property type="molecule type" value="Genomic_DNA"/>
</dbReference>
<evidence type="ECO:0000313" key="5">
    <source>
        <dbReference type="Proteomes" id="UP001497457"/>
    </source>
</evidence>
<proteinExistence type="inferred from homology"/>
<dbReference type="PANTHER" id="PTHR26379:SF504">
    <property type="entry name" value="OS08G0523800 PROTEIN"/>
    <property type="match status" value="1"/>
</dbReference>
<evidence type="ECO:0000256" key="2">
    <source>
        <dbReference type="ARBA" id="ARBA00010846"/>
    </source>
</evidence>
<protein>
    <recommendedName>
        <fullName evidence="3">MATH domain-containing protein</fullName>
    </recommendedName>
</protein>
<comment type="similarity">
    <text evidence="2">Belongs to the Tdpoz family.</text>
</comment>
<dbReference type="Proteomes" id="UP001497457">
    <property type="component" value="Chromosome 26rd"/>
</dbReference>
<dbReference type="SMART" id="SM00061">
    <property type="entry name" value="MATH"/>
    <property type="match status" value="1"/>
</dbReference>
<comment type="pathway">
    <text evidence="1">Protein modification; protein ubiquitination.</text>
</comment>
<keyword evidence="5" id="KW-1185">Reference proteome</keyword>